<gene>
    <name evidence="2" type="ORF">PUN28_018619</name>
</gene>
<evidence type="ECO:0000313" key="3">
    <source>
        <dbReference type="Proteomes" id="UP001430953"/>
    </source>
</evidence>
<evidence type="ECO:0000256" key="1">
    <source>
        <dbReference type="SAM" id="Phobius"/>
    </source>
</evidence>
<feature type="transmembrane region" description="Helical" evidence="1">
    <location>
        <begin position="41"/>
        <end position="62"/>
    </location>
</feature>
<name>A0AAW2EFP3_9HYME</name>
<organism evidence="2 3">
    <name type="scientific">Cardiocondyla obscurior</name>
    <dbReference type="NCBI Taxonomy" id="286306"/>
    <lineage>
        <taxon>Eukaryota</taxon>
        <taxon>Metazoa</taxon>
        <taxon>Ecdysozoa</taxon>
        <taxon>Arthropoda</taxon>
        <taxon>Hexapoda</taxon>
        <taxon>Insecta</taxon>
        <taxon>Pterygota</taxon>
        <taxon>Neoptera</taxon>
        <taxon>Endopterygota</taxon>
        <taxon>Hymenoptera</taxon>
        <taxon>Apocrita</taxon>
        <taxon>Aculeata</taxon>
        <taxon>Formicoidea</taxon>
        <taxon>Formicidae</taxon>
        <taxon>Myrmicinae</taxon>
        <taxon>Cardiocondyla</taxon>
    </lineage>
</organism>
<dbReference type="Proteomes" id="UP001430953">
    <property type="component" value="Unassembled WGS sequence"/>
</dbReference>
<comment type="caution">
    <text evidence="2">The sequence shown here is derived from an EMBL/GenBank/DDBJ whole genome shotgun (WGS) entry which is preliminary data.</text>
</comment>
<evidence type="ECO:0000313" key="2">
    <source>
        <dbReference type="EMBL" id="KAL0102198.1"/>
    </source>
</evidence>
<keyword evidence="3" id="KW-1185">Reference proteome</keyword>
<reference evidence="2 3" key="1">
    <citation type="submission" date="2023-03" db="EMBL/GenBank/DDBJ databases">
        <title>High recombination rates correlate with genetic variation in Cardiocondyla obscurior ants.</title>
        <authorList>
            <person name="Errbii M."/>
        </authorList>
    </citation>
    <scope>NUCLEOTIDE SEQUENCE [LARGE SCALE GENOMIC DNA]</scope>
    <source>
        <strain evidence="2">Alpha-2009</strain>
        <tissue evidence="2">Whole body</tissue>
    </source>
</reference>
<sequence length="80" mass="9695">MGIHLHSFDSFSFFFHRRSICLHFPTKISRPKIMIFFSRGAAIPSHCIFITLRVSVVTVTILRRRWEEHRKKNHFERNRI</sequence>
<protein>
    <submittedName>
        <fullName evidence="2">Uncharacterized protein</fullName>
    </submittedName>
</protein>
<keyword evidence="1" id="KW-0472">Membrane</keyword>
<proteinExistence type="predicted"/>
<keyword evidence="1" id="KW-0812">Transmembrane</keyword>
<keyword evidence="1" id="KW-1133">Transmembrane helix</keyword>
<dbReference type="EMBL" id="JADYXP020000023">
    <property type="protein sequence ID" value="KAL0102198.1"/>
    <property type="molecule type" value="Genomic_DNA"/>
</dbReference>
<dbReference type="AlphaFoldDB" id="A0AAW2EFP3"/>
<accession>A0AAW2EFP3</accession>